<sequence>MSPLRTVAPAILAIALLSGCSAAQSTPEASSTPTPEPRPVPATAGTPEPFDPVAVYVQAAMAGMSVEEKAASLLMLHRPGLDPAPIRADIEGYGLAGVILMGDNVPGDPASLRALTDALVVDPDLPPLVAIDQEGGIVRRLPWDAAAGPDTLKSQPVEATTQAFDARAALLSDVGASVNFGIVADVTADPGSFIYSRVLGIDPASAADRVAAAVGSEQGEVFSTLKHFPGHGAAPGDSHTSIPQTDLAYADWEARDAVPFQAGIDAGAELVMFGHLRFTAVDDAPATVSAAWMDVLRDDLGFDGVAITDDMLMLQRSGVPEFADPVENAVRALVAGQDLLLYVLPADPSSVGVDVDALIGGIASAVESGRIDQDSLDESVARVLTLRRSLAVG</sequence>
<dbReference type="Gene3D" id="3.20.20.300">
    <property type="entry name" value="Glycoside hydrolase, family 3, N-terminal domain"/>
    <property type="match status" value="1"/>
</dbReference>
<dbReference type="Proteomes" id="UP001144396">
    <property type="component" value="Unassembled WGS sequence"/>
</dbReference>
<evidence type="ECO:0000256" key="5">
    <source>
        <dbReference type="SAM" id="SignalP"/>
    </source>
</evidence>
<dbReference type="PANTHER" id="PTHR30480">
    <property type="entry name" value="BETA-HEXOSAMINIDASE-RELATED"/>
    <property type="match status" value="1"/>
</dbReference>
<dbReference type="InterPro" id="IPR017853">
    <property type="entry name" value="GH"/>
</dbReference>
<dbReference type="GO" id="GO:0005975">
    <property type="term" value="P:carbohydrate metabolic process"/>
    <property type="evidence" value="ECO:0007669"/>
    <property type="project" value="InterPro"/>
</dbReference>
<keyword evidence="2" id="KW-0378">Hydrolase</keyword>
<evidence type="ECO:0000256" key="1">
    <source>
        <dbReference type="ARBA" id="ARBA00005336"/>
    </source>
</evidence>
<dbReference type="Pfam" id="PF00933">
    <property type="entry name" value="Glyco_hydro_3"/>
    <property type="match status" value="1"/>
</dbReference>
<evidence type="ECO:0000313" key="8">
    <source>
        <dbReference type="Proteomes" id="UP001144396"/>
    </source>
</evidence>
<keyword evidence="8" id="KW-1185">Reference proteome</keyword>
<reference evidence="7" key="1">
    <citation type="submission" date="2022-12" db="EMBL/GenBank/DDBJ databases">
        <title>Reference genome sequencing for broad-spectrum identification of bacterial and archaeal isolates by mass spectrometry.</title>
        <authorList>
            <person name="Sekiguchi Y."/>
            <person name="Tourlousse D.M."/>
        </authorList>
    </citation>
    <scope>NUCLEOTIDE SEQUENCE</scope>
    <source>
        <strain evidence="7">14</strain>
    </source>
</reference>
<dbReference type="EMBL" id="BSDP01000001">
    <property type="protein sequence ID" value="GLI28887.1"/>
    <property type="molecule type" value="Genomic_DNA"/>
</dbReference>
<dbReference type="PROSITE" id="PS51257">
    <property type="entry name" value="PROKAR_LIPOPROTEIN"/>
    <property type="match status" value="1"/>
</dbReference>
<dbReference type="InterPro" id="IPR036962">
    <property type="entry name" value="Glyco_hydro_3_N_sf"/>
</dbReference>
<evidence type="ECO:0000256" key="3">
    <source>
        <dbReference type="ARBA" id="ARBA00023295"/>
    </source>
</evidence>
<evidence type="ECO:0000259" key="6">
    <source>
        <dbReference type="Pfam" id="PF00933"/>
    </source>
</evidence>
<evidence type="ECO:0000313" key="7">
    <source>
        <dbReference type="EMBL" id="GLI28887.1"/>
    </source>
</evidence>
<keyword evidence="5" id="KW-0732">Signal</keyword>
<name>A0A9W6CY96_9MICO</name>
<comment type="similarity">
    <text evidence="1">Belongs to the glycosyl hydrolase 3 family.</text>
</comment>
<organism evidence="7 8">
    <name type="scientific">Agromyces rhizosphaerae</name>
    <dbReference type="NCBI Taxonomy" id="88374"/>
    <lineage>
        <taxon>Bacteria</taxon>
        <taxon>Bacillati</taxon>
        <taxon>Actinomycetota</taxon>
        <taxon>Actinomycetes</taxon>
        <taxon>Micrococcales</taxon>
        <taxon>Microbacteriaceae</taxon>
        <taxon>Agromyces</taxon>
    </lineage>
</organism>
<feature type="chain" id="PRO_5040938918" evidence="5">
    <location>
        <begin position="24"/>
        <end position="393"/>
    </location>
</feature>
<dbReference type="GO" id="GO:0004553">
    <property type="term" value="F:hydrolase activity, hydrolyzing O-glycosyl compounds"/>
    <property type="evidence" value="ECO:0007669"/>
    <property type="project" value="InterPro"/>
</dbReference>
<gene>
    <name evidence="7" type="ORF">ARHIZOSPH14_31290</name>
</gene>
<accession>A0A9W6CY96</accession>
<protein>
    <submittedName>
        <fullName evidence="7">Beta-N-acetylhexosaminidase</fullName>
    </submittedName>
</protein>
<feature type="domain" description="Glycoside hydrolase family 3 N-terminal" evidence="6">
    <location>
        <begin position="66"/>
        <end position="386"/>
    </location>
</feature>
<dbReference type="AlphaFoldDB" id="A0A9W6CY96"/>
<keyword evidence="3" id="KW-0326">Glycosidase</keyword>
<dbReference type="InterPro" id="IPR050226">
    <property type="entry name" value="NagZ_Beta-hexosaminidase"/>
</dbReference>
<dbReference type="GO" id="GO:0009254">
    <property type="term" value="P:peptidoglycan turnover"/>
    <property type="evidence" value="ECO:0007669"/>
    <property type="project" value="TreeGrafter"/>
</dbReference>
<dbReference type="InterPro" id="IPR001764">
    <property type="entry name" value="Glyco_hydro_3_N"/>
</dbReference>
<feature type="compositionally biased region" description="Low complexity" evidence="4">
    <location>
        <begin position="24"/>
        <end position="33"/>
    </location>
</feature>
<feature type="signal peptide" evidence="5">
    <location>
        <begin position="1"/>
        <end position="23"/>
    </location>
</feature>
<evidence type="ECO:0000256" key="4">
    <source>
        <dbReference type="SAM" id="MobiDB-lite"/>
    </source>
</evidence>
<dbReference type="PANTHER" id="PTHR30480:SF16">
    <property type="entry name" value="GLYCOSIDE HYDROLASE FAMILY 3 DOMAIN PROTEIN"/>
    <property type="match status" value="1"/>
</dbReference>
<feature type="region of interest" description="Disordered" evidence="4">
    <location>
        <begin position="24"/>
        <end position="47"/>
    </location>
</feature>
<dbReference type="SUPFAM" id="SSF51445">
    <property type="entry name" value="(Trans)glycosidases"/>
    <property type="match status" value="1"/>
</dbReference>
<proteinExistence type="inferred from homology"/>
<comment type="caution">
    <text evidence="7">The sequence shown here is derived from an EMBL/GenBank/DDBJ whole genome shotgun (WGS) entry which is preliminary data.</text>
</comment>
<evidence type="ECO:0000256" key="2">
    <source>
        <dbReference type="ARBA" id="ARBA00022801"/>
    </source>
</evidence>
<dbReference type="RefSeq" id="WP_281886638.1">
    <property type="nucleotide sequence ID" value="NZ_BSDP01000001.1"/>
</dbReference>